<organism evidence="2">
    <name type="scientific">Arundo donax</name>
    <name type="common">Giant reed</name>
    <name type="synonym">Donax arundinaceus</name>
    <dbReference type="NCBI Taxonomy" id="35708"/>
    <lineage>
        <taxon>Eukaryota</taxon>
        <taxon>Viridiplantae</taxon>
        <taxon>Streptophyta</taxon>
        <taxon>Embryophyta</taxon>
        <taxon>Tracheophyta</taxon>
        <taxon>Spermatophyta</taxon>
        <taxon>Magnoliopsida</taxon>
        <taxon>Liliopsida</taxon>
        <taxon>Poales</taxon>
        <taxon>Poaceae</taxon>
        <taxon>PACMAD clade</taxon>
        <taxon>Arundinoideae</taxon>
        <taxon>Arundineae</taxon>
        <taxon>Arundo</taxon>
    </lineage>
</organism>
<sequence length="230" mass="25825">MTFSPPVTFPAVLLPWRGRHTGYSSSWDKEAIRVYLNSTGFKRWHKIYGSATPRSPLFSPPTSPGVTTGGPPLHRRLPRERPRWVPHPVLPRRLLLDLLFLSHNFLLHSGVSRKLLVARRYTTQPEKQLPCCPGLNGSTTSRRSGWYPPPRLTLFYQFCLIHLPCFLLSLTPTAAPPAAGLDGTHLLASRSSLSSLCRLLHRSSPCFLSFVSSIRHVFFSLSLPVREVAP</sequence>
<accession>A0A0A8YF01</accession>
<dbReference type="AlphaFoldDB" id="A0A0A8YF01"/>
<feature type="region of interest" description="Disordered" evidence="1">
    <location>
        <begin position="55"/>
        <end position="79"/>
    </location>
</feature>
<reference evidence="2" key="2">
    <citation type="journal article" date="2015" name="Data Brief">
        <title>Shoot transcriptome of the giant reed, Arundo donax.</title>
        <authorList>
            <person name="Barrero R.A."/>
            <person name="Guerrero F.D."/>
            <person name="Moolhuijzen P."/>
            <person name="Goolsby J.A."/>
            <person name="Tidwell J."/>
            <person name="Bellgard S.E."/>
            <person name="Bellgard M.I."/>
        </authorList>
    </citation>
    <scope>NUCLEOTIDE SEQUENCE</scope>
    <source>
        <tissue evidence="2">Shoot tissue taken approximately 20 cm above the soil surface</tissue>
    </source>
</reference>
<protein>
    <submittedName>
        <fullName evidence="2">Uncharacterized protein</fullName>
    </submittedName>
</protein>
<reference evidence="2" key="1">
    <citation type="submission" date="2014-09" db="EMBL/GenBank/DDBJ databases">
        <authorList>
            <person name="Magalhaes I.L.F."/>
            <person name="Oliveira U."/>
            <person name="Santos F.R."/>
            <person name="Vidigal T.H.D.A."/>
            <person name="Brescovit A.D."/>
            <person name="Santos A.J."/>
        </authorList>
    </citation>
    <scope>NUCLEOTIDE SEQUENCE</scope>
    <source>
        <tissue evidence="2">Shoot tissue taken approximately 20 cm above the soil surface</tissue>
    </source>
</reference>
<proteinExistence type="predicted"/>
<name>A0A0A8YF01_ARUDO</name>
<evidence type="ECO:0000313" key="2">
    <source>
        <dbReference type="EMBL" id="JAD24243.1"/>
    </source>
</evidence>
<dbReference type="EMBL" id="GBRH01273652">
    <property type="protein sequence ID" value="JAD24243.1"/>
    <property type="molecule type" value="Transcribed_RNA"/>
</dbReference>
<evidence type="ECO:0000256" key="1">
    <source>
        <dbReference type="SAM" id="MobiDB-lite"/>
    </source>
</evidence>